<feature type="compositionally biased region" description="Low complexity" evidence="1">
    <location>
        <begin position="134"/>
        <end position="149"/>
    </location>
</feature>
<feature type="region of interest" description="Disordered" evidence="1">
    <location>
        <begin position="454"/>
        <end position="517"/>
    </location>
</feature>
<accession>T0Q6X1</accession>
<keyword evidence="3" id="KW-1185">Reference proteome</keyword>
<feature type="compositionally biased region" description="Low complexity" evidence="1">
    <location>
        <begin position="455"/>
        <end position="472"/>
    </location>
</feature>
<organism evidence="2 3">
    <name type="scientific">Saprolegnia diclina (strain VS20)</name>
    <dbReference type="NCBI Taxonomy" id="1156394"/>
    <lineage>
        <taxon>Eukaryota</taxon>
        <taxon>Sar</taxon>
        <taxon>Stramenopiles</taxon>
        <taxon>Oomycota</taxon>
        <taxon>Saprolegniomycetes</taxon>
        <taxon>Saprolegniales</taxon>
        <taxon>Saprolegniaceae</taxon>
        <taxon>Saprolegnia</taxon>
    </lineage>
</organism>
<feature type="compositionally biased region" description="Basic and acidic residues" evidence="1">
    <location>
        <begin position="476"/>
        <end position="488"/>
    </location>
</feature>
<evidence type="ECO:0000256" key="1">
    <source>
        <dbReference type="SAM" id="MobiDB-lite"/>
    </source>
</evidence>
<proteinExistence type="predicted"/>
<feature type="region of interest" description="Disordered" evidence="1">
    <location>
        <begin position="53"/>
        <end position="182"/>
    </location>
</feature>
<feature type="region of interest" description="Disordered" evidence="1">
    <location>
        <begin position="1"/>
        <end position="25"/>
    </location>
</feature>
<dbReference type="InParanoid" id="T0Q6X1"/>
<dbReference type="OrthoDB" id="79844at2759"/>
<dbReference type="Proteomes" id="UP000030762">
    <property type="component" value="Unassembled WGS sequence"/>
</dbReference>
<dbReference type="RefSeq" id="XP_008612827.1">
    <property type="nucleotide sequence ID" value="XM_008614605.1"/>
</dbReference>
<dbReference type="OMA" id="DELMIFR"/>
<reference evidence="2 3" key="1">
    <citation type="submission" date="2012-04" db="EMBL/GenBank/DDBJ databases">
        <title>The Genome Sequence of Saprolegnia declina VS20.</title>
        <authorList>
            <consortium name="The Broad Institute Genome Sequencing Platform"/>
            <person name="Russ C."/>
            <person name="Nusbaum C."/>
            <person name="Tyler B."/>
            <person name="van West P."/>
            <person name="Dieguez-Uribeondo J."/>
            <person name="de Bruijn I."/>
            <person name="Tripathy S."/>
            <person name="Jiang R."/>
            <person name="Young S.K."/>
            <person name="Zeng Q."/>
            <person name="Gargeya S."/>
            <person name="Fitzgerald M."/>
            <person name="Haas B."/>
            <person name="Abouelleil A."/>
            <person name="Alvarado L."/>
            <person name="Arachchi H.M."/>
            <person name="Berlin A."/>
            <person name="Chapman S.B."/>
            <person name="Goldberg J."/>
            <person name="Griggs A."/>
            <person name="Gujja S."/>
            <person name="Hansen M."/>
            <person name="Howarth C."/>
            <person name="Imamovic A."/>
            <person name="Larimer J."/>
            <person name="McCowen C."/>
            <person name="Montmayeur A."/>
            <person name="Murphy C."/>
            <person name="Neiman D."/>
            <person name="Pearson M."/>
            <person name="Priest M."/>
            <person name="Roberts A."/>
            <person name="Saif S."/>
            <person name="Shea T."/>
            <person name="Sisk P."/>
            <person name="Sykes S."/>
            <person name="Wortman J."/>
            <person name="Nusbaum C."/>
            <person name="Birren B."/>
        </authorList>
    </citation>
    <scope>NUCLEOTIDE SEQUENCE [LARGE SCALE GENOMIC DNA]</scope>
    <source>
        <strain evidence="2 3">VS20</strain>
    </source>
</reference>
<dbReference type="VEuPathDB" id="FungiDB:SDRG_08710"/>
<sequence>MTNTHPNTRSTKDAATHAPTVTPGRTMSKIITGGFSAMGEILLGAAPVEAEDVTMDTPTKKRTATTALGSGANKKVAEPTATATDDVTPDDNDMQDIPEASNDAESDADDTAAGAWNVFMDPPHDEAPEPAEEPTPAATAEWPTPTEAAKVPKKAAKTANEQSTPATEPKKKQPTKAKSYAETLDDGKTLSHAHDVGFHPAADVDLLALQQQAATGVWTYSAVVACATMPRRATLGHLLMNIGPDASTKEKLKANPKLKYKFDEKAVLAAVLHANQLVPASVVPLLADLITVNRIPRTNTLKWDVATPAALEGLLGRTFDIPVAQGVTQRCMMTKVGVLDACFFIDIPTGFQSLEEETAFCNFIYAVEPRLFYATAVTAAASTGLRGARFRLYFRGLETPAFLKVGDKCADELMIFRRWHRIYSKDHESAFERKLRRVNLETLAMDMEYNLSLSTGPLPQTPKPTQQPGSKPVEPAAKKARGEEEGKTKPVPSTPTAKWTAVTRRQKRDADSTTKASQRPWVTKSFYAVLDTAMTLDIKKATTVHAGATFETYVPVAARTGLQLGAGHAARIDSTKVSLGGVRRFAQSVDQVLDEAIAGNKAAAAMLEHHAVTTADEMDNKRFDLVELTNMGCVDAACRHIQQQPLAAGAQLQAMARNNRTAFEHFVRQRMLNRLLRATFGNAKPFDVLYKEVVGANFSNEGMTSYLNNVQTGKLLPRMSLRDAHADEEQDVLTSLAAEELIALAEVVLAVSAPLVYANDAVVAYIARTPVKAIAMMNGVRALSSATLLSFFHRGNLAHAPFCQSLWQQTQALIELATTDGTCEMLDDLDKLNALVAAKDWPFVGTRQNMASRGDGPLEVGDLDDLWEDPSPSQY</sequence>
<gene>
    <name evidence="2" type="ORF">SDRG_08710</name>
</gene>
<name>T0Q6X1_SAPDV</name>
<feature type="region of interest" description="Disordered" evidence="1">
    <location>
        <begin position="848"/>
        <end position="875"/>
    </location>
</feature>
<dbReference type="AlphaFoldDB" id="T0Q6X1"/>
<evidence type="ECO:0000313" key="2">
    <source>
        <dbReference type="EMBL" id="EQC33604.1"/>
    </source>
</evidence>
<evidence type="ECO:0000313" key="3">
    <source>
        <dbReference type="Proteomes" id="UP000030762"/>
    </source>
</evidence>
<dbReference type="GeneID" id="19949437"/>
<dbReference type="EMBL" id="JH767158">
    <property type="protein sequence ID" value="EQC33604.1"/>
    <property type="molecule type" value="Genomic_DNA"/>
</dbReference>
<protein>
    <submittedName>
        <fullName evidence="2">Uncharacterized protein</fullName>
    </submittedName>
</protein>
<feature type="compositionally biased region" description="Acidic residues" evidence="1">
    <location>
        <begin position="87"/>
        <end position="110"/>
    </location>
</feature>